<keyword evidence="1" id="KW-0808">Transferase</keyword>
<dbReference type="InterPro" id="IPR011009">
    <property type="entry name" value="Kinase-like_dom_sf"/>
</dbReference>
<dbReference type="PROSITE" id="PS00107">
    <property type="entry name" value="PROTEIN_KINASE_ATP"/>
    <property type="match status" value="1"/>
</dbReference>
<evidence type="ECO:0000256" key="6">
    <source>
        <dbReference type="SAM" id="MobiDB-lite"/>
    </source>
</evidence>
<dbReference type="GO" id="GO:0000045">
    <property type="term" value="P:autophagosome assembly"/>
    <property type="evidence" value="ECO:0007669"/>
    <property type="project" value="TreeGrafter"/>
</dbReference>
<dbReference type="GO" id="GO:0010506">
    <property type="term" value="P:regulation of autophagy"/>
    <property type="evidence" value="ECO:0007669"/>
    <property type="project" value="InterPro"/>
</dbReference>
<dbReference type="SMART" id="SM00220">
    <property type="entry name" value="S_TKc"/>
    <property type="match status" value="1"/>
</dbReference>
<dbReference type="GO" id="GO:0004674">
    <property type="term" value="F:protein serine/threonine kinase activity"/>
    <property type="evidence" value="ECO:0007669"/>
    <property type="project" value="InterPro"/>
</dbReference>
<protein>
    <recommendedName>
        <fullName evidence="7">Protein kinase domain-containing protein</fullName>
    </recommendedName>
</protein>
<dbReference type="GO" id="GO:0000407">
    <property type="term" value="C:phagophore assembly site"/>
    <property type="evidence" value="ECO:0007669"/>
    <property type="project" value="TreeGrafter"/>
</dbReference>
<keyword evidence="3" id="KW-0418">Kinase</keyword>
<keyword evidence="9" id="KW-1185">Reference proteome</keyword>
<dbReference type="CDD" id="cd14009">
    <property type="entry name" value="STKc_ATG1_ULK_like"/>
    <property type="match status" value="1"/>
</dbReference>
<feature type="domain" description="Protein kinase" evidence="7">
    <location>
        <begin position="11"/>
        <end position="268"/>
    </location>
</feature>
<dbReference type="PROSITE" id="PS00108">
    <property type="entry name" value="PROTEIN_KINASE_ST"/>
    <property type="match status" value="1"/>
</dbReference>
<evidence type="ECO:0000256" key="2">
    <source>
        <dbReference type="ARBA" id="ARBA00022741"/>
    </source>
</evidence>
<dbReference type="Gene3D" id="1.10.510.10">
    <property type="entry name" value="Transferase(Phosphotransferase) domain 1"/>
    <property type="match status" value="1"/>
</dbReference>
<evidence type="ECO:0000256" key="5">
    <source>
        <dbReference type="PROSITE-ProRule" id="PRU10141"/>
    </source>
</evidence>
<feature type="region of interest" description="Disordered" evidence="6">
    <location>
        <begin position="471"/>
        <end position="512"/>
    </location>
</feature>
<dbReference type="GO" id="GO:0005776">
    <property type="term" value="C:autophagosome"/>
    <property type="evidence" value="ECO:0007669"/>
    <property type="project" value="TreeGrafter"/>
</dbReference>
<dbReference type="InterPro" id="IPR045269">
    <property type="entry name" value="Atg1-like"/>
</dbReference>
<dbReference type="GO" id="GO:0016020">
    <property type="term" value="C:membrane"/>
    <property type="evidence" value="ECO:0007669"/>
    <property type="project" value="TreeGrafter"/>
</dbReference>
<reference evidence="8 9" key="1">
    <citation type="journal article" date="2018" name="Sci. Rep.">
        <title>Raphidocelis subcapitata (=Pseudokirchneriella subcapitata) provides an insight into genome evolution and environmental adaptations in the Sphaeropleales.</title>
        <authorList>
            <person name="Suzuki S."/>
            <person name="Yamaguchi H."/>
            <person name="Nakajima N."/>
            <person name="Kawachi M."/>
        </authorList>
    </citation>
    <scope>NUCLEOTIDE SEQUENCE [LARGE SCALE GENOMIC DNA]</scope>
    <source>
        <strain evidence="8 9">NIES-35</strain>
    </source>
</reference>
<feature type="region of interest" description="Disordered" evidence="6">
    <location>
        <begin position="268"/>
        <end position="448"/>
    </location>
</feature>
<feature type="compositionally biased region" description="Low complexity" evidence="6">
    <location>
        <begin position="478"/>
        <end position="490"/>
    </location>
</feature>
<evidence type="ECO:0000313" key="9">
    <source>
        <dbReference type="Proteomes" id="UP000247498"/>
    </source>
</evidence>
<comment type="caution">
    <text evidence="8">The sequence shown here is derived from an EMBL/GenBank/DDBJ whole genome shotgun (WGS) entry which is preliminary data.</text>
</comment>
<dbReference type="InterPro" id="IPR017441">
    <property type="entry name" value="Protein_kinase_ATP_BS"/>
</dbReference>
<dbReference type="InParanoid" id="A0A2V0NJV3"/>
<dbReference type="InterPro" id="IPR008271">
    <property type="entry name" value="Ser/Thr_kinase_AS"/>
</dbReference>
<feature type="compositionally biased region" description="Low complexity" evidence="6">
    <location>
        <begin position="328"/>
        <end position="338"/>
    </location>
</feature>
<dbReference type="PANTHER" id="PTHR24348:SF22">
    <property type="entry name" value="NON-SPECIFIC SERINE_THREONINE PROTEIN KINASE"/>
    <property type="match status" value="1"/>
</dbReference>
<sequence length="834" mass="83700">MAEQQRAVGAWLLEGELGRGSFAVVWRARHATTGAPAAVKEINTDKLNKKLQESLASEVAVLSQTKHGNVVGLLDLLKDGPRIYIVLEYCAGGDLGRYIRRYGRVSEATARYFLLQLAEGLKELRRHNVIHRDLKPQNLLLSNATATPLVKIADFGFARSLAPQGLAETLCGSPLYMAPEILQFQKYDAKADLWSVGTILFELLTGRPPFNGTNHVHLLRNIERSEARLPEHIATRLSGSCRALVGQLLKRNPVQRLTFEEFFQHPFLTGAGGDGPPLDGAPGGLPAPPPYQLLQQGVPPPAPLALAPNAAPPPVPSAAVWRPPPAAGAPAATLVPAAGPAPPAPGDLSSPAGLGQHQQQQQRQRQEQPQQQQPAAGAPQQAPRALQPAQTHPLQGSGASGLSDSFERDYVVIDSAHSGRMPRERASGLSGRSENSAGGGGGGASASAGSSALVSRAEAFLKGDGAGLANAGAGGDAGARPEAESPSSAAGGSGGAAGGGGGPAAHAGAAAEAGAEEAPLTASGLCELEGRINKAHALTQLLRALLARLQSCTAAAASQHQGPGVEESQPPGHTSIFVCSLAAGSTFGAAAAAAGNGGGNGCGGGGGNGGGGAGPQSVEARIELLSLQLLAMQLLEAALCSPDPDADGEADGEAAAGAAALLFSAAPDDARELASIGSELLRAVDASLLAAGSAFGCDGDAGGCGGGAAAAASAAHAQPWATASMLASGHGGGAAPSERPLPDAYSLLYDDALGGCRAAAVEELLAGPTPAAAARYALARAVLLFLSLDWRELGPAAAPGLAPEERLRVYRLYAAVSARAGAGAGGGGGGRAAV</sequence>
<name>A0A2V0NJV3_9CHLO</name>
<keyword evidence="2 5" id="KW-0547">Nucleotide-binding</keyword>
<dbReference type="STRING" id="307507.A0A2V0NJV3"/>
<dbReference type="GO" id="GO:0005829">
    <property type="term" value="C:cytosol"/>
    <property type="evidence" value="ECO:0007669"/>
    <property type="project" value="TreeGrafter"/>
</dbReference>
<keyword evidence="4 5" id="KW-0067">ATP-binding</keyword>
<dbReference type="AlphaFoldDB" id="A0A2V0NJV3"/>
<feature type="binding site" evidence="5">
    <location>
        <position position="40"/>
    </location>
    <ligand>
        <name>ATP</name>
        <dbReference type="ChEBI" id="CHEBI:30616"/>
    </ligand>
</feature>
<feature type="compositionally biased region" description="Low complexity" evidence="6">
    <location>
        <begin position="346"/>
        <end position="390"/>
    </location>
</feature>
<organism evidence="8 9">
    <name type="scientific">Raphidocelis subcapitata</name>
    <dbReference type="NCBI Taxonomy" id="307507"/>
    <lineage>
        <taxon>Eukaryota</taxon>
        <taxon>Viridiplantae</taxon>
        <taxon>Chlorophyta</taxon>
        <taxon>core chlorophytes</taxon>
        <taxon>Chlorophyceae</taxon>
        <taxon>CS clade</taxon>
        <taxon>Sphaeropleales</taxon>
        <taxon>Selenastraceae</taxon>
        <taxon>Raphidocelis</taxon>
    </lineage>
</organism>
<feature type="compositionally biased region" description="Gly residues" evidence="6">
    <location>
        <begin position="491"/>
        <end position="503"/>
    </location>
</feature>
<evidence type="ECO:0000256" key="3">
    <source>
        <dbReference type="ARBA" id="ARBA00022777"/>
    </source>
</evidence>
<accession>A0A2V0NJV3</accession>
<proteinExistence type="predicted"/>
<dbReference type="PANTHER" id="PTHR24348">
    <property type="entry name" value="SERINE/THREONINE-PROTEIN KINASE UNC-51-RELATED"/>
    <property type="match status" value="1"/>
</dbReference>
<feature type="compositionally biased region" description="Pro residues" evidence="6">
    <location>
        <begin position="310"/>
        <end position="327"/>
    </location>
</feature>
<evidence type="ECO:0000256" key="1">
    <source>
        <dbReference type="ARBA" id="ARBA00022679"/>
    </source>
</evidence>
<dbReference type="SUPFAM" id="SSF56112">
    <property type="entry name" value="Protein kinase-like (PK-like)"/>
    <property type="match status" value="1"/>
</dbReference>
<gene>
    <name evidence="8" type="ORF">Rsub_00247</name>
</gene>
<evidence type="ECO:0000256" key="4">
    <source>
        <dbReference type="ARBA" id="ARBA00022840"/>
    </source>
</evidence>
<dbReference type="GO" id="GO:0005524">
    <property type="term" value="F:ATP binding"/>
    <property type="evidence" value="ECO:0007669"/>
    <property type="project" value="UniProtKB-UniRule"/>
</dbReference>
<dbReference type="PROSITE" id="PS50011">
    <property type="entry name" value="PROTEIN_KINASE_DOM"/>
    <property type="match status" value="1"/>
</dbReference>
<evidence type="ECO:0000259" key="7">
    <source>
        <dbReference type="PROSITE" id="PS50011"/>
    </source>
</evidence>
<dbReference type="Pfam" id="PF00069">
    <property type="entry name" value="Pkinase"/>
    <property type="match status" value="1"/>
</dbReference>
<dbReference type="FunFam" id="1.10.510.10:FF:000571">
    <property type="entry name" value="Maternal embryonic leucine zipper kinase"/>
    <property type="match status" value="1"/>
</dbReference>
<evidence type="ECO:0000313" key="8">
    <source>
        <dbReference type="EMBL" id="GBF87536.1"/>
    </source>
</evidence>
<dbReference type="OrthoDB" id="346907at2759"/>
<dbReference type="EMBL" id="BDRX01000001">
    <property type="protein sequence ID" value="GBF87536.1"/>
    <property type="molecule type" value="Genomic_DNA"/>
</dbReference>
<dbReference type="Proteomes" id="UP000247498">
    <property type="component" value="Unassembled WGS sequence"/>
</dbReference>
<dbReference type="InterPro" id="IPR000719">
    <property type="entry name" value="Prot_kinase_dom"/>
</dbReference>